<reference evidence="2" key="1">
    <citation type="submission" date="2018-05" db="EMBL/GenBank/DDBJ databases">
        <authorList>
            <person name="Lanie J.A."/>
            <person name="Ng W.-L."/>
            <person name="Kazmierczak K.M."/>
            <person name="Andrzejewski T.M."/>
            <person name="Davidsen T.M."/>
            <person name="Wayne K.J."/>
            <person name="Tettelin H."/>
            <person name="Glass J.I."/>
            <person name="Rusch D."/>
            <person name="Podicherti R."/>
            <person name="Tsui H.-C.T."/>
            <person name="Winkler M.E."/>
        </authorList>
    </citation>
    <scope>NUCLEOTIDE SEQUENCE</scope>
</reference>
<name>A0A382CW36_9ZZZZ</name>
<feature type="coiled-coil region" evidence="1">
    <location>
        <begin position="35"/>
        <end position="104"/>
    </location>
</feature>
<protein>
    <submittedName>
        <fullName evidence="2">Uncharacterized protein</fullName>
    </submittedName>
</protein>
<feature type="non-terminal residue" evidence="2">
    <location>
        <position position="150"/>
    </location>
</feature>
<gene>
    <name evidence="2" type="ORF">METZ01_LOCUS182943</name>
</gene>
<dbReference type="EMBL" id="UINC01036314">
    <property type="protein sequence ID" value="SVB30089.1"/>
    <property type="molecule type" value="Genomic_DNA"/>
</dbReference>
<organism evidence="2">
    <name type="scientific">marine metagenome</name>
    <dbReference type="NCBI Taxonomy" id="408172"/>
    <lineage>
        <taxon>unclassified sequences</taxon>
        <taxon>metagenomes</taxon>
        <taxon>ecological metagenomes</taxon>
    </lineage>
</organism>
<keyword evidence="1" id="KW-0175">Coiled coil</keyword>
<proteinExistence type="predicted"/>
<evidence type="ECO:0000313" key="2">
    <source>
        <dbReference type="EMBL" id="SVB30089.1"/>
    </source>
</evidence>
<sequence>MVRILLFVTVLALGGGAFIAFSNVQGEMNRITADLDTAETELASTRGDLANAKKAQKEAEEKMAKAQDEAESAVARFRNAQQALVQQRQRAELHEAAAKKFEADWIQANAFSESWRQFQLANGTQDQIKEKLNAYRDVSNQRAQFLAENG</sequence>
<dbReference type="AlphaFoldDB" id="A0A382CW36"/>
<evidence type="ECO:0000256" key="1">
    <source>
        <dbReference type="SAM" id="Coils"/>
    </source>
</evidence>
<accession>A0A382CW36</accession>